<gene>
    <name evidence="2" type="ORF">Cni_G22518</name>
</gene>
<keyword evidence="3" id="KW-1185">Reference proteome</keyword>
<evidence type="ECO:0000256" key="1">
    <source>
        <dbReference type="SAM" id="MobiDB-lite"/>
    </source>
</evidence>
<organism evidence="2 3">
    <name type="scientific">Canna indica</name>
    <name type="common">Indian-shot</name>
    <dbReference type="NCBI Taxonomy" id="4628"/>
    <lineage>
        <taxon>Eukaryota</taxon>
        <taxon>Viridiplantae</taxon>
        <taxon>Streptophyta</taxon>
        <taxon>Embryophyta</taxon>
        <taxon>Tracheophyta</taxon>
        <taxon>Spermatophyta</taxon>
        <taxon>Magnoliopsida</taxon>
        <taxon>Liliopsida</taxon>
        <taxon>Zingiberales</taxon>
        <taxon>Cannaceae</taxon>
        <taxon>Canna</taxon>
    </lineage>
</organism>
<dbReference type="AlphaFoldDB" id="A0AAQ3QMQ5"/>
<feature type="compositionally biased region" description="Basic and acidic residues" evidence="1">
    <location>
        <begin position="90"/>
        <end position="103"/>
    </location>
</feature>
<evidence type="ECO:0000313" key="3">
    <source>
        <dbReference type="Proteomes" id="UP001327560"/>
    </source>
</evidence>
<dbReference type="EMBL" id="CP136896">
    <property type="protein sequence ID" value="WOL13740.1"/>
    <property type="molecule type" value="Genomic_DNA"/>
</dbReference>
<accession>A0AAQ3QMQ5</accession>
<dbReference type="Proteomes" id="UP001327560">
    <property type="component" value="Chromosome 7"/>
</dbReference>
<evidence type="ECO:0000313" key="2">
    <source>
        <dbReference type="EMBL" id="WOL13740.1"/>
    </source>
</evidence>
<reference evidence="2 3" key="1">
    <citation type="submission" date="2023-10" db="EMBL/GenBank/DDBJ databases">
        <title>Chromosome-scale genome assembly provides insights into flower coloration mechanisms of Canna indica.</title>
        <authorList>
            <person name="Li C."/>
        </authorList>
    </citation>
    <scope>NUCLEOTIDE SEQUENCE [LARGE SCALE GENOMIC DNA]</scope>
    <source>
        <tissue evidence="2">Flower</tissue>
    </source>
</reference>
<sequence>MKEQGFVLHLNSSPSGFLHQILNMNTGGVNITDSRLNLNSSVAISGSGGTTSQVIACGKTSDASRPLGLTRGVHGYRVDPEPVGTGRSELNSDKARDKNLGTG</sequence>
<feature type="region of interest" description="Disordered" evidence="1">
    <location>
        <begin position="66"/>
        <end position="103"/>
    </location>
</feature>
<proteinExistence type="predicted"/>
<name>A0AAQ3QMQ5_9LILI</name>
<protein>
    <submittedName>
        <fullName evidence="2">Uncharacterized protein</fullName>
    </submittedName>
</protein>